<sequence length="95" mass="10530">MQEGRELPILRYQGLVTVWILLLVLTVITVYVAGIDLGFANVAVALSVATCKAALVVLFFMHLRYESRVMGLMVLIACAVLAIFIGFTFFDVAYR</sequence>
<dbReference type="NCBIfam" id="TIGR02229">
    <property type="entry name" value="caa3_sub_IV"/>
    <property type="match status" value="1"/>
</dbReference>
<keyword evidence="8" id="KW-1185">Reference proteome</keyword>
<evidence type="ECO:0000256" key="6">
    <source>
        <dbReference type="SAM" id="Phobius"/>
    </source>
</evidence>
<evidence type="ECO:0000313" key="8">
    <source>
        <dbReference type="Proteomes" id="UP000189733"/>
    </source>
</evidence>
<dbReference type="Pfam" id="PF03626">
    <property type="entry name" value="COX4_pro"/>
    <property type="match status" value="1"/>
</dbReference>
<evidence type="ECO:0000256" key="2">
    <source>
        <dbReference type="ARBA" id="ARBA00022475"/>
    </source>
</evidence>
<dbReference type="AlphaFoldDB" id="A0A1T4VFP1"/>
<evidence type="ECO:0000256" key="1">
    <source>
        <dbReference type="ARBA" id="ARBA00004651"/>
    </source>
</evidence>
<feature type="transmembrane region" description="Helical" evidence="6">
    <location>
        <begin position="39"/>
        <end position="60"/>
    </location>
</feature>
<evidence type="ECO:0000256" key="5">
    <source>
        <dbReference type="ARBA" id="ARBA00023136"/>
    </source>
</evidence>
<dbReference type="OrthoDB" id="1495022at2"/>
<keyword evidence="5 6" id="KW-0472">Membrane</keyword>
<reference evidence="7 8" key="1">
    <citation type="submission" date="2017-02" db="EMBL/GenBank/DDBJ databases">
        <authorList>
            <person name="Peterson S.W."/>
        </authorList>
    </citation>
    <scope>NUCLEOTIDE SEQUENCE [LARGE SCALE GENOMIC DNA]</scope>
    <source>
        <strain evidence="7 8">DSM 18034</strain>
    </source>
</reference>
<dbReference type="STRING" id="1121442.SAMN02745702_00213"/>
<evidence type="ECO:0000256" key="4">
    <source>
        <dbReference type="ARBA" id="ARBA00022989"/>
    </source>
</evidence>
<comment type="subcellular location">
    <subcellularLocation>
        <location evidence="1">Cell membrane</location>
        <topology evidence="1">Multi-pass membrane protein</topology>
    </subcellularLocation>
</comment>
<dbReference type="Proteomes" id="UP000189733">
    <property type="component" value="Unassembled WGS sequence"/>
</dbReference>
<keyword evidence="3 6" id="KW-0812">Transmembrane</keyword>
<keyword evidence="4 6" id="KW-1133">Transmembrane helix</keyword>
<dbReference type="InterPro" id="IPR005171">
    <property type="entry name" value="Cyt_c_oxidase_su4_prok"/>
</dbReference>
<proteinExistence type="predicted"/>
<keyword evidence="2" id="KW-1003">Cell membrane</keyword>
<evidence type="ECO:0000256" key="3">
    <source>
        <dbReference type="ARBA" id="ARBA00022692"/>
    </source>
</evidence>
<name>A0A1T4VFP1_9BACT</name>
<organism evidence="7 8">
    <name type="scientific">Desulfobaculum bizertense DSM 18034</name>
    <dbReference type="NCBI Taxonomy" id="1121442"/>
    <lineage>
        <taxon>Bacteria</taxon>
        <taxon>Pseudomonadati</taxon>
        <taxon>Thermodesulfobacteriota</taxon>
        <taxon>Desulfovibrionia</taxon>
        <taxon>Desulfovibrionales</taxon>
        <taxon>Desulfovibrionaceae</taxon>
        <taxon>Desulfobaculum</taxon>
    </lineage>
</organism>
<feature type="transmembrane region" description="Helical" evidence="6">
    <location>
        <begin position="12"/>
        <end position="33"/>
    </location>
</feature>
<evidence type="ECO:0000313" key="7">
    <source>
        <dbReference type="EMBL" id="SKA63779.1"/>
    </source>
</evidence>
<gene>
    <name evidence="7" type="ORF">SAMN02745702_00213</name>
</gene>
<protein>
    <submittedName>
        <fullName evidence="7">Cytochrome c oxidase subunit 4</fullName>
    </submittedName>
</protein>
<accession>A0A1T4VFP1</accession>
<dbReference type="EMBL" id="FUYA01000001">
    <property type="protein sequence ID" value="SKA63779.1"/>
    <property type="molecule type" value="Genomic_DNA"/>
</dbReference>
<dbReference type="GO" id="GO:0005886">
    <property type="term" value="C:plasma membrane"/>
    <property type="evidence" value="ECO:0007669"/>
    <property type="project" value="UniProtKB-SubCell"/>
</dbReference>
<dbReference type="InterPro" id="IPR011743">
    <property type="entry name" value="Caa3_sub_IV"/>
</dbReference>
<dbReference type="RefSeq" id="WP_078683537.1">
    <property type="nucleotide sequence ID" value="NZ_FUYA01000001.1"/>
</dbReference>
<feature type="transmembrane region" description="Helical" evidence="6">
    <location>
        <begin position="72"/>
        <end position="90"/>
    </location>
</feature>